<dbReference type="InterPro" id="IPR015422">
    <property type="entry name" value="PyrdxlP-dep_Trfase_small"/>
</dbReference>
<comment type="subcellular location">
    <subcellularLocation>
        <location evidence="2">Membrane</location>
        <topology evidence="2">Multi-pass membrane protein</topology>
    </subcellularLocation>
</comment>
<dbReference type="InterPro" id="IPR037196">
    <property type="entry name" value="HSP90_C"/>
</dbReference>
<evidence type="ECO:0000313" key="19">
    <source>
        <dbReference type="Proteomes" id="UP000186817"/>
    </source>
</evidence>
<protein>
    <recommendedName>
        <fullName evidence="5">cysteine desulfurase</fullName>
        <ecNumber evidence="5">2.8.1.7</ecNumber>
    </recommendedName>
</protein>
<feature type="region of interest" description="Disordered" evidence="15">
    <location>
        <begin position="997"/>
        <end position="1016"/>
    </location>
</feature>
<dbReference type="GO" id="GO:0016887">
    <property type="term" value="F:ATP hydrolysis activity"/>
    <property type="evidence" value="ECO:0007669"/>
    <property type="project" value="InterPro"/>
</dbReference>
<keyword evidence="16" id="KW-1133">Transmembrane helix</keyword>
<feature type="transmembrane region" description="Helical" evidence="16">
    <location>
        <begin position="823"/>
        <end position="840"/>
    </location>
</feature>
<keyword evidence="12" id="KW-0411">Iron-sulfur</keyword>
<dbReference type="PRINTS" id="PR00775">
    <property type="entry name" value="HEATSHOCK90"/>
</dbReference>
<evidence type="ECO:0000313" key="18">
    <source>
        <dbReference type="EMBL" id="OLQ04193.1"/>
    </source>
</evidence>
<dbReference type="SUPFAM" id="SSF53383">
    <property type="entry name" value="PLP-dependent transferases"/>
    <property type="match status" value="1"/>
</dbReference>
<dbReference type="GO" id="GO:0005524">
    <property type="term" value="F:ATP binding"/>
    <property type="evidence" value="ECO:0007669"/>
    <property type="project" value="UniProtKB-KW"/>
</dbReference>
<dbReference type="InterPro" id="IPR015421">
    <property type="entry name" value="PyrdxlP-dep_Trfase_major"/>
</dbReference>
<evidence type="ECO:0000256" key="16">
    <source>
        <dbReference type="SAM" id="Phobius"/>
    </source>
</evidence>
<dbReference type="Gene3D" id="1.20.1250.20">
    <property type="entry name" value="MFS general substrate transporter like domains"/>
    <property type="match status" value="1"/>
</dbReference>
<reference evidence="18 19" key="1">
    <citation type="submission" date="2016-02" db="EMBL/GenBank/DDBJ databases">
        <title>Genome analysis of coral dinoflagellate symbionts highlights evolutionary adaptations to a symbiotic lifestyle.</title>
        <authorList>
            <person name="Aranda M."/>
            <person name="Li Y."/>
            <person name="Liew Y.J."/>
            <person name="Baumgarten S."/>
            <person name="Simakov O."/>
            <person name="Wilson M."/>
            <person name="Piel J."/>
            <person name="Ashoor H."/>
            <person name="Bougouffa S."/>
            <person name="Bajic V.B."/>
            <person name="Ryu T."/>
            <person name="Ravasi T."/>
            <person name="Bayer T."/>
            <person name="Micklem G."/>
            <person name="Kim H."/>
            <person name="Bhak J."/>
            <person name="Lajeunesse T.C."/>
            <person name="Voolstra C.R."/>
        </authorList>
    </citation>
    <scope>NUCLEOTIDE SEQUENCE [LARGE SCALE GENOMIC DNA]</scope>
    <source>
        <strain evidence="18 19">CCMP2467</strain>
    </source>
</reference>
<feature type="domain" description="Major facilitator superfamily (MFS) profile" evidence="17">
    <location>
        <begin position="510"/>
        <end position="928"/>
    </location>
</feature>
<dbReference type="SUPFAM" id="SSF55874">
    <property type="entry name" value="ATPase domain of HSP90 chaperone/DNA topoisomerase II/histidine kinase"/>
    <property type="match status" value="1"/>
</dbReference>
<dbReference type="Gene3D" id="1.20.120.790">
    <property type="entry name" value="Heat shock protein 90, C-terminal domain"/>
    <property type="match status" value="1"/>
</dbReference>
<proteinExistence type="inferred from homology"/>
<dbReference type="GO" id="GO:0016020">
    <property type="term" value="C:membrane"/>
    <property type="evidence" value="ECO:0007669"/>
    <property type="project" value="UniProtKB-SubCell"/>
</dbReference>
<feature type="compositionally biased region" description="Basic and acidic residues" evidence="15">
    <location>
        <begin position="333"/>
        <end position="343"/>
    </location>
</feature>
<dbReference type="SUPFAM" id="SSF54211">
    <property type="entry name" value="Ribosomal protein S5 domain 2-like"/>
    <property type="match status" value="2"/>
</dbReference>
<dbReference type="CDD" id="cd16927">
    <property type="entry name" value="HATPase_Hsp90-like"/>
    <property type="match status" value="1"/>
</dbReference>
<evidence type="ECO:0000256" key="15">
    <source>
        <dbReference type="SAM" id="MobiDB-lite"/>
    </source>
</evidence>
<evidence type="ECO:0000256" key="7">
    <source>
        <dbReference type="ARBA" id="ARBA00022723"/>
    </source>
</evidence>
<feature type="region of interest" description="Disordered" evidence="15">
    <location>
        <begin position="313"/>
        <end position="343"/>
    </location>
</feature>
<dbReference type="Pfam" id="PF00266">
    <property type="entry name" value="Aminotran_5"/>
    <property type="match status" value="1"/>
</dbReference>
<feature type="transmembrane region" description="Helical" evidence="16">
    <location>
        <begin position="911"/>
        <end position="931"/>
    </location>
</feature>
<dbReference type="InterPro" id="IPR000192">
    <property type="entry name" value="Aminotrans_V_dom"/>
</dbReference>
<evidence type="ECO:0000256" key="12">
    <source>
        <dbReference type="ARBA" id="ARBA00023014"/>
    </source>
</evidence>
<feature type="transmembrane region" description="Helical" evidence="16">
    <location>
        <begin position="872"/>
        <end position="891"/>
    </location>
</feature>
<feature type="transmembrane region" description="Helical" evidence="16">
    <location>
        <begin position="671"/>
        <end position="693"/>
    </location>
</feature>
<feature type="transmembrane region" description="Helical" evidence="16">
    <location>
        <begin position="60"/>
        <end position="85"/>
    </location>
</feature>
<feature type="compositionally biased region" description="Basic and acidic residues" evidence="15">
    <location>
        <begin position="997"/>
        <end position="1010"/>
    </location>
</feature>
<dbReference type="GO" id="GO:0022857">
    <property type="term" value="F:transmembrane transporter activity"/>
    <property type="evidence" value="ECO:0007669"/>
    <property type="project" value="InterPro"/>
</dbReference>
<dbReference type="Gene3D" id="3.90.1150.10">
    <property type="entry name" value="Aspartate Aminotransferase, domain 1"/>
    <property type="match status" value="1"/>
</dbReference>
<dbReference type="InterPro" id="IPR015424">
    <property type="entry name" value="PyrdxlP-dep_Trfase"/>
</dbReference>
<sequence>MHDTSSLLYHTGPVRLECTTLIFVVTQVTMEALSDDSTVRQLYMFWEPILGSRLDVWDVWALQFAVMFCLAVQLIASFCMGVFLMSTRSELRLIRESLRQERQTYLHTGVVTSDSPRIFSMVLREGLQRDHNKVMDQIRLLGKELEEYKERFLAVQGLLVVIKDHSAPLLRTVPDYLQQIQNHLDDIKDSFDEGVTKQMDVLETRLISFEQEFAMQRDKIPESINKQNQAVEKICINTTVSMTQTQTTIDNLATAVEELRTYVHDTNSMLIEISRHFSATTIVIQQNQEAMNQKIDKVNGRLLSLRGILEDKSVIGPAEEEPTQDTSAPTSSDHTEATEPTEAHRSLEGAMDMDIFAVPPPTAHFVAVLFYNYMRQMRRQIATSRSEAILAGLVLGSGSFQLQLLRLAEERRLVSGYVNFAPDARLAILAVNRQHVDVQVRQTSQRTESPHTLSTMAELTAVAAPPSPAKVDGNDIVDESTIVDPKSYNTEKATAKSEKPTEEREPRGIILFWLCCVSALEGLDTQLVPACQFALQRDLGLSLGHFAILTTVQMVLTNLAAPFWGILADRGTMKRKHILFVGALGEGLAVAIFAFVPNFFVMVLLRGMSGFFLASLRPVCNGLIADLTSDNRRGKIFGRVQSALLFGMFCSLLIAGNVANPYVGNIPGWRFLFAGAGVVAFCVAAGVAGFLVEPPHQLDTAAEKKGCAAVGAELCTVVNFLCIPTFCVLIMQGVFGTIPWSVMGNNLLYFKLCGLEDWEASILASEGTVMGMFGNIIGGMVADALARRFGYHGRPLSAQITVAIGIPLVFLQFYGIPAGAGSFGTYFALIAAFGILGSWAQSGTNFPILSDIVPASDRSKVMAWECAMENSLANAIGPAMVSSLAIGVFGYRFGEEELSGQSLSSATALGSAMALTICVPWMITLAVYTLLHWSYPLDMRRLLAKQRAAAEVCSWHLPCPVGEKVTRLCLARQPHVLPSAPVVLVLEAQLASPALEARAESRRRREEGRSPGRGPSQLHHVVFAAVLWFSISRQKSGDPNRMAVKAGMADRRRTSSSLLTAVVFGLLASYLAPTAFSWLAKPAASGARGFRPRTSLRAVEAATEVSTDAAEGEEFEFQAEVGRVMDIIVNSLYSNKEKDALRYIGLQARTREVRADPRQRRRRRQCQEPSGGLLAGTPLRGAFDGHEKTAQVLLDAGADIRTCIKQNLGGLSASAVKQCLRTSAVPAAALAVAVFGRGCRGLDVPLKTPLMSQTSNRRLRGMIKFDSATSGARGTYMLVLDVMDVGVLIACLMADVFLRELVSNAADACDKKRFLALTESDAPPEPMKLQIKTDKDARTLTIEDNGVGMTKAELQENLGRIARSGTANFVKDLGSGEADVSLIGQFGVGFYSSFLVANKVEVYSKSFKKEGEGKAHRWTSEGHSYKLAEIDDGDFFGEQSGTKIVLHLREEAQEYLDTGKLSDLLKKYSEFITFPIELWNEKVQYDQVPDESAPPPKEGEKQKMKSVPRSVYEWDVMNKMKPIWLRNPDVVNESEYTEFYKTTFKAFDEPLTTTHFKVEGQIEFRALIFIPSTMPFELTRDMFSPEGRAMRLYVKRVFINDKFEEGQAFSPDQIQISAQDGKGHCEVGVMALSQLRFALRGRSLAIPVRSAVGARRFKGSLWNEHEERGGPSYLDMQSTTPVDPRVLDAMLPYYHGRFGNPHSRSHSYGWDAEEATEKARVQIAKLINADPKEIFFTSGATESNNMAVKGAAEFYEGSGKKHMITTQTEHKCVLASCRRLEVDKGWSVTYLPVDKYGLVNLQELEDAIRDDTALVSVMHINNEIGTMQPVEEIGKICEKRKVLFHTDAAQSVGKVPVDVKKMNAALLSISAHKMYGPKGVGALYVRRKPRVRLRAVIDGGGQERGFRSGTLATPTIVGFGASAEVCMQEMENDQKHVEKLYARMHDAITDQLPQITLNGSPSQRYPGNVNLSFACVEGESLLMSLAKTTAVSSGSACTSASLEPSYVLRAIGVSEDLAHTSLRFGIGRFTTEAEVDSTVNDVVREVRRLRDMSPLWELELEALKTGGQRTRECPLFLSDLLEKVSDLVPRWLTFARGVVDSEDLPLNVGREILQKSRTLKIIRKRVVRKVLDTIDDLREKEPTKFETFWTSYGKYFKDLDYKDELKRFVRFWSSKSGDNQTSLDEYISRMKEGQDKIYFVTGEGRRAAEIAPAMEKMREKDYEVLYMVDPLDEICSQSIVDYDGKKLVDINKAGLDLDKSEDEKKDMEDKVKEYEDLATWLKKQLGERVQKVQVSDRLVESMATLVQGEWGMSPMMQRYMKSQTTSSASDSAFAIGSRNQAILEINPQHNVIKALKNAMETQPEAAETEDMVMMVYETAALIGGYTIEDPGDFAKRVTRLMEMQASEGTPGSVDAEVLA</sequence>
<dbReference type="InterPro" id="IPR036259">
    <property type="entry name" value="MFS_trans_sf"/>
</dbReference>
<dbReference type="GO" id="GO:0051536">
    <property type="term" value="F:iron-sulfur cluster binding"/>
    <property type="evidence" value="ECO:0007669"/>
    <property type="project" value="UniProtKB-KW"/>
</dbReference>
<evidence type="ECO:0000256" key="8">
    <source>
        <dbReference type="ARBA" id="ARBA00022741"/>
    </source>
</evidence>
<dbReference type="SUPFAM" id="SSF110942">
    <property type="entry name" value="HSP90 C-terminal domain"/>
    <property type="match status" value="1"/>
</dbReference>
<keyword evidence="14" id="KW-0175">Coiled coil</keyword>
<keyword evidence="16" id="KW-0472">Membrane</keyword>
<dbReference type="HAMAP" id="MF_00331">
    <property type="entry name" value="Cys_desulf_IscS"/>
    <property type="match status" value="1"/>
</dbReference>
<keyword evidence="13" id="KW-0143">Chaperone</keyword>
<dbReference type="Gene3D" id="1.10.260.50">
    <property type="match status" value="1"/>
</dbReference>
<evidence type="ECO:0000256" key="6">
    <source>
        <dbReference type="ARBA" id="ARBA00022679"/>
    </source>
</evidence>
<dbReference type="InterPro" id="IPR020568">
    <property type="entry name" value="Ribosomal_Su5_D2-typ_SF"/>
</dbReference>
<feature type="transmembrane region" description="Helical" evidence="16">
    <location>
        <begin position="636"/>
        <end position="659"/>
    </location>
</feature>
<gene>
    <name evidence="18" type="primary">NFS1</name>
    <name evidence="18" type="ORF">AK812_SmicGene12751</name>
</gene>
<dbReference type="GO" id="GO:0031071">
    <property type="term" value="F:cysteine desulfurase activity"/>
    <property type="evidence" value="ECO:0007669"/>
    <property type="project" value="UniProtKB-EC"/>
</dbReference>
<comment type="caution">
    <text evidence="18">The sequence shown here is derived from an EMBL/GenBank/DDBJ whole genome shotgun (WGS) entry which is preliminary data.</text>
</comment>
<dbReference type="Gene3D" id="3.40.50.11260">
    <property type="match status" value="1"/>
</dbReference>
<dbReference type="InterPro" id="IPR036890">
    <property type="entry name" value="HATPase_C_sf"/>
</dbReference>
<dbReference type="GO" id="GO:0030170">
    <property type="term" value="F:pyridoxal phosphate binding"/>
    <property type="evidence" value="ECO:0007669"/>
    <property type="project" value="InterPro"/>
</dbReference>
<organism evidence="18 19">
    <name type="scientific">Symbiodinium microadriaticum</name>
    <name type="common">Dinoflagellate</name>
    <name type="synonym">Zooxanthella microadriatica</name>
    <dbReference type="NCBI Taxonomy" id="2951"/>
    <lineage>
        <taxon>Eukaryota</taxon>
        <taxon>Sar</taxon>
        <taxon>Alveolata</taxon>
        <taxon>Dinophyceae</taxon>
        <taxon>Suessiales</taxon>
        <taxon>Symbiodiniaceae</taxon>
        <taxon>Symbiodinium</taxon>
    </lineage>
</organism>
<dbReference type="OrthoDB" id="28737at2759"/>
<feature type="region of interest" description="Disordered" evidence="15">
    <location>
        <begin position="1154"/>
        <end position="1179"/>
    </location>
</feature>
<evidence type="ECO:0000256" key="4">
    <source>
        <dbReference type="ARBA" id="ARBA00008239"/>
    </source>
</evidence>
<evidence type="ECO:0000256" key="14">
    <source>
        <dbReference type="SAM" id="Coils"/>
    </source>
</evidence>
<evidence type="ECO:0000256" key="9">
    <source>
        <dbReference type="ARBA" id="ARBA00022840"/>
    </source>
</evidence>
<keyword evidence="11" id="KW-0408">Iron</keyword>
<dbReference type="Gene3D" id="3.30.230.80">
    <property type="match status" value="2"/>
</dbReference>
<evidence type="ECO:0000256" key="5">
    <source>
        <dbReference type="ARBA" id="ARBA00012239"/>
    </source>
</evidence>
<dbReference type="Gene3D" id="3.40.640.10">
    <property type="entry name" value="Type I PLP-dependent aspartate aminotransferase-like (Major domain)"/>
    <property type="match status" value="1"/>
</dbReference>
<dbReference type="FunFam" id="3.40.640.10:FF:000003">
    <property type="entry name" value="Cysteine desulfurase IscS"/>
    <property type="match status" value="1"/>
</dbReference>
<dbReference type="GO" id="GO:0140662">
    <property type="term" value="F:ATP-dependent protein folding chaperone"/>
    <property type="evidence" value="ECO:0007669"/>
    <property type="project" value="InterPro"/>
</dbReference>
<name>A0A1Q9E9V0_SYMMI</name>
<dbReference type="Pfam" id="PF13589">
    <property type="entry name" value="HATPase_c_3"/>
    <property type="match status" value="1"/>
</dbReference>
<evidence type="ECO:0000256" key="13">
    <source>
        <dbReference type="ARBA" id="ARBA00023186"/>
    </source>
</evidence>
<dbReference type="InterPro" id="IPR011701">
    <property type="entry name" value="MFS"/>
</dbReference>
<evidence type="ECO:0000259" key="17">
    <source>
        <dbReference type="PROSITE" id="PS50850"/>
    </source>
</evidence>
<dbReference type="InterPro" id="IPR010240">
    <property type="entry name" value="Cys_deSase_IscS"/>
</dbReference>
<keyword evidence="7" id="KW-0479">Metal-binding</keyword>
<comment type="similarity">
    <text evidence="3">Belongs to the class-V pyridoxal-phosphate-dependent aminotransferase family. NifS/IscS subfamily.</text>
</comment>
<keyword evidence="6" id="KW-0808">Transferase</keyword>
<feature type="transmembrane region" description="Helical" evidence="16">
    <location>
        <begin position="798"/>
        <end position="817"/>
    </location>
</feature>
<keyword evidence="9" id="KW-0067">ATP-binding</keyword>
<keyword evidence="16" id="KW-0812">Transmembrane</keyword>
<feature type="transmembrane region" description="Helical" evidence="16">
    <location>
        <begin position="1058"/>
        <end position="1080"/>
    </location>
</feature>
<dbReference type="NCBIfam" id="NF010611">
    <property type="entry name" value="PRK14012.1"/>
    <property type="match status" value="1"/>
</dbReference>
<dbReference type="Pfam" id="PF00183">
    <property type="entry name" value="HSP90"/>
    <property type="match status" value="2"/>
</dbReference>
<feature type="coiled-coil region" evidence="14">
    <location>
        <begin position="2250"/>
        <end position="2284"/>
    </location>
</feature>
<feature type="transmembrane region" description="Helical" evidence="16">
    <location>
        <begin position="543"/>
        <end position="566"/>
    </location>
</feature>
<dbReference type="SUPFAM" id="SSF103473">
    <property type="entry name" value="MFS general substrate transporter"/>
    <property type="match status" value="1"/>
</dbReference>
<feature type="transmembrane region" description="Helical" evidence="16">
    <location>
        <begin position="578"/>
        <end position="597"/>
    </location>
</feature>
<comment type="similarity">
    <text evidence="4">Belongs to the heat shock protein 90 family.</text>
</comment>
<dbReference type="Gene3D" id="3.30.565.10">
    <property type="entry name" value="Histidine kinase-like ATPase, C-terminal domain"/>
    <property type="match status" value="1"/>
</dbReference>
<dbReference type="PROSITE" id="PS50850">
    <property type="entry name" value="MFS"/>
    <property type="match status" value="1"/>
</dbReference>
<evidence type="ECO:0000256" key="2">
    <source>
        <dbReference type="ARBA" id="ARBA00004141"/>
    </source>
</evidence>
<dbReference type="InterPro" id="IPR020846">
    <property type="entry name" value="MFS_dom"/>
</dbReference>
<evidence type="ECO:0000256" key="1">
    <source>
        <dbReference type="ARBA" id="ARBA00001933"/>
    </source>
</evidence>
<dbReference type="NCBIfam" id="NF002806">
    <property type="entry name" value="PRK02948.1"/>
    <property type="match status" value="1"/>
</dbReference>
<dbReference type="Proteomes" id="UP000186817">
    <property type="component" value="Unassembled WGS sequence"/>
</dbReference>
<dbReference type="Pfam" id="PF07690">
    <property type="entry name" value="MFS_1"/>
    <property type="match status" value="1"/>
</dbReference>
<dbReference type="GO" id="GO:0044571">
    <property type="term" value="P:[2Fe-2S] cluster assembly"/>
    <property type="evidence" value="ECO:0007669"/>
    <property type="project" value="InterPro"/>
</dbReference>
<dbReference type="EC" id="2.8.1.7" evidence="5"/>
<keyword evidence="8" id="KW-0547">Nucleotide-binding</keyword>
<keyword evidence="19" id="KW-1185">Reference proteome</keyword>
<dbReference type="PANTHER" id="PTHR11528">
    <property type="entry name" value="HEAT SHOCK PROTEIN 90 FAMILY MEMBER"/>
    <property type="match status" value="1"/>
</dbReference>
<evidence type="ECO:0000256" key="3">
    <source>
        <dbReference type="ARBA" id="ARBA00006490"/>
    </source>
</evidence>
<evidence type="ECO:0000256" key="10">
    <source>
        <dbReference type="ARBA" id="ARBA00022898"/>
    </source>
</evidence>
<comment type="cofactor">
    <cofactor evidence="1">
        <name>pyridoxal 5'-phosphate</name>
        <dbReference type="ChEBI" id="CHEBI:597326"/>
    </cofactor>
</comment>
<accession>A0A1Q9E9V0</accession>
<evidence type="ECO:0000256" key="11">
    <source>
        <dbReference type="ARBA" id="ARBA00023004"/>
    </source>
</evidence>
<feature type="transmembrane region" description="Helical" evidence="16">
    <location>
        <begin position="762"/>
        <end position="786"/>
    </location>
</feature>
<dbReference type="InterPro" id="IPR020575">
    <property type="entry name" value="Hsp90_N"/>
</dbReference>
<dbReference type="GO" id="GO:0051082">
    <property type="term" value="F:unfolded protein binding"/>
    <property type="evidence" value="ECO:0007669"/>
    <property type="project" value="InterPro"/>
</dbReference>
<feature type="transmembrane region" description="Helical" evidence="16">
    <location>
        <begin position="714"/>
        <end position="742"/>
    </location>
</feature>
<dbReference type="InterPro" id="IPR001404">
    <property type="entry name" value="Hsp90_fam"/>
</dbReference>
<dbReference type="GO" id="GO:0046872">
    <property type="term" value="F:metal ion binding"/>
    <property type="evidence" value="ECO:0007669"/>
    <property type="project" value="UniProtKB-KW"/>
</dbReference>
<keyword evidence="10" id="KW-0663">Pyridoxal phosphate</keyword>
<dbReference type="EMBL" id="LSRX01000216">
    <property type="protein sequence ID" value="OLQ04193.1"/>
    <property type="molecule type" value="Genomic_DNA"/>
</dbReference>